<name>A0A9Q0MNV5_9DIPT</name>
<sequence>MSIKHSIAIGILLMVTVLIALTITFYLSQGPCPTGSFPCDNFTKCVLQRQICDKTLYCNDMYDEDALECGLVHGSTDFTTNVYKKAHHIGSRNHECELDFIPSKSSNCRCRSTAVICQNLNLTSIPHIPPQVTSLFLIGNRLQLTSDSLNELNLTQNLYMKNCRISILPENIFINQKHLRRLYLNHNLLKYVANGSLNGLDSLEWLFLDYNQITNIQLDDLEQLASLQMLNLSHNFLSFSENERFPNMRNIYELHLEHNIIRLITELLFSSLHHLHYLCLDFNLITAIHMNAFDGLKNLREM</sequence>
<dbReference type="InterPro" id="IPR001611">
    <property type="entry name" value="Leu-rich_rpt"/>
</dbReference>
<evidence type="ECO:0000259" key="8">
    <source>
        <dbReference type="Pfam" id="PF01462"/>
    </source>
</evidence>
<evidence type="ECO:0000256" key="5">
    <source>
        <dbReference type="ARBA" id="ARBA00023180"/>
    </source>
</evidence>
<dbReference type="Gene3D" id="4.10.400.10">
    <property type="entry name" value="Low-density Lipoprotein Receptor"/>
    <property type="match status" value="1"/>
</dbReference>
<dbReference type="SMART" id="SM00192">
    <property type="entry name" value="LDLa"/>
    <property type="match status" value="1"/>
</dbReference>
<protein>
    <submittedName>
        <fullName evidence="9">Relaxin receptor 2</fullName>
    </submittedName>
</protein>
<accession>A0A9Q0MNV5</accession>
<keyword evidence="5" id="KW-0325">Glycoprotein</keyword>
<evidence type="ECO:0000313" key="10">
    <source>
        <dbReference type="Proteomes" id="UP001151699"/>
    </source>
</evidence>
<keyword evidence="9" id="KW-0675">Receptor</keyword>
<dbReference type="InterPro" id="IPR002172">
    <property type="entry name" value="LDrepeatLR_classA_rpt"/>
</dbReference>
<evidence type="ECO:0000313" key="9">
    <source>
        <dbReference type="EMBL" id="KAJ6635116.1"/>
    </source>
</evidence>
<evidence type="ECO:0000256" key="4">
    <source>
        <dbReference type="ARBA" id="ARBA00023157"/>
    </source>
</evidence>
<evidence type="ECO:0000256" key="1">
    <source>
        <dbReference type="ARBA" id="ARBA00022614"/>
    </source>
</evidence>
<dbReference type="InterPro" id="IPR036055">
    <property type="entry name" value="LDL_receptor-like_sf"/>
</dbReference>
<dbReference type="PANTHER" id="PTHR45712:SF22">
    <property type="entry name" value="INSULIN-LIKE GROWTH FACTOR-BINDING PROTEIN COMPLEX ACID LABILE SUBUNIT"/>
    <property type="match status" value="1"/>
</dbReference>
<comment type="caution">
    <text evidence="6">Lacks conserved residue(s) required for the propagation of feature annotation.</text>
</comment>
<evidence type="ECO:0000256" key="7">
    <source>
        <dbReference type="SAM" id="Phobius"/>
    </source>
</evidence>
<dbReference type="OrthoDB" id="8023798at2759"/>
<dbReference type="EMBL" id="WJQU01000004">
    <property type="protein sequence ID" value="KAJ6635116.1"/>
    <property type="molecule type" value="Genomic_DNA"/>
</dbReference>
<proteinExistence type="predicted"/>
<keyword evidence="2" id="KW-0732">Signal</keyword>
<dbReference type="InterPro" id="IPR000372">
    <property type="entry name" value="LRRNT"/>
</dbReference>
<dbReference type="PANTHER" id="PTHR45712">
    <property type="entry name" value="AGAP008170-PA"/>
    <property type="match status" value="1"/>
</dbReference>
<dbReference type="InterPro" id="IPR050333">
    <property type="entry name" value="SLRP"/>
</dbReference>
<feature type="non-terminal residue" evidence="9">
    <location>
        <position position="302"/>
    </location>
</feature>
<dbReference type="SMART" id="SM00369">
    <property type="entry name" value="LRR_TYP"/>
    <property type="match status" value="6"/>
</dbReference>
<keyword evidence="3" id="KW-0677">Repeat</keyword>
<keyword evidence="7" id="KW-0812">Transmembrane</keyword>
<comment type="caution">
    <text evidence="9">The sequence shown here is derived from an EMBL/GenBank/DDBJ whole genome shotgun (WGS) entry which is preliminary data.</text>
</comment>
<dbReference type="InterPro" id="IPR003591">
    <property type="entry name" value="Leu-rich_rpt_typical-subtyp"/>
</dbReference>
<keyword evidence="7" id="KW-0472">Membrane</keyword>
<evidence type="ECO:0000256" key="6">
    <source>
        <dbReference type="PROSITE-ProRule" id="PRU00124"/>
    </source>
</evidence>
<dbReference type="AlphaFoldDB" id="A0A9Q0MNV5"/>
<keyword evidence="4" id="KW-1015">Disulfide bond</keyword>
<dbReference type="SUPFAM" id="SSF57424">
    <property type="entry name" value="LDL receptor-like module"/>
    <property type="match status" value="1"/>
</dbReference>
<dbReference type="Pfam" id="PF13855">
    <property type="entry name" value="LRR_8"/>
    <property type="match status" value="2"/>
</dbReference>
<feature type="transmembrane region" description="Helical" evidence="7">
    <location>
        <begin position="7"/>
        <end position="27"/>
    </location>
</feature>
<evidence type="ECO:0000256" key="2">
    <source>
        <dbReference type="ARBA" id="ARBA00022729"/>
    </source>
</evidence>
<dbReference type="Gene3D" id="3.80.10.10">
    <property type="entry name" value="Ribonuclease Inhibitor"/>
    <property type="match status" value="2"/>
</dbReference>
<keyword evidence="1" id="KW-0433">Leucine-rich repeat</keyword>
<keyword evidence="10" id="KW-1185">Reference proteome</keyword>
<dbReference type="PROSITE" id="PS50068">
    <property type="entry name" value="LDLRA_2"/>
    <property type="match status" value="1"/>
</dbReference>
<keyword evidence="7" id="KW-1133">Transmembrane helix</keyword>
<dbReference type="SUPFAM" id="SSF52058">
    <property type="entry name" value="L domain-like"/>
    <property type="match status" value="1"/>
</dbReference>
<dbReference type="Pfam" id="PF01462">
    <property type="entry name" value="LRRNT"/>
    <property type="match status" value="1"/>
</dbReference>
<dbReference type="InterPro" id="IPR032675">
    <property type="entry name" value="LRR_dom_sf"/>
</dbReference>
<organism evidence="9 10">
    <name type="scientific">Pseudolycoriella hygida</name>
    <dbReference type="NCBI Taxonomy" id="35572"/>
    <lineage>
        <taxon>Eukaryota</taxon>
        <taxon>Metazoa</taxon>
        <taxon>Ecdysozoa</taxon>
        <taxon>Arthropoda</taxon>
        <taxon>Hexapoda</taxon>
        <taxon>Insecta</taxon>
        <taxon>Pterygota</taxon>
        <taxon>Neoptera</taxon>
        <taxon>Endopterygota</taxon>
        <taxon>Diptera</taxon>
        <taxon>Nematocera</taxon>
        <taxon>Sciaroidea</taxon>
        <taxon>Sciaridae</taxon>
        <taxon>Pseudolycoriella</taxon>
    </lineage>
</organism>
<dbReference type="Proteomes" id="UP001151699">
    <property type="component" value="Chromosome C"/>
</dbReference>
<dbReference type="PROSITE" id="PS51450">
    <property type="entry name" value="LRR"/>
    <property type="match status" value="1"/>
</dbReference>
<gene>
    <name evidence="9" type="primary">RXFP2</name>
    <name evidence="9" type="ORF">Bhyg_13699</name>
</gene>
<evidence type="ECO:0000256" key="3">
    <source>
        <dbReference type="ARBA" id="ARBA00022737"/>
    </source>
</evidence>
<reference evidence="9" key="1">
    <citation type="submission" date="2022-07" db="EMBL/GenBank/DDBJ databases">
        <authorList>
            <person name="Trinca V."/>
            <person name="Uliana J.V.C."/>
            <person name="Torres T.T."/>
            <person name="Ward R.J."/>
            <person name="Monesi N."/>
        </authorList>
    </citation>
    <scope>NUCLEOTIDE SEQUENCE</scope>
    <source>
        <strain evidence="9">HSMRA1968</strain>
        <tissue evidence="9">Whole embryos</tissue>
    </source>
</reference>
<feature type="domain" description="LRRNT" evidence="8">
    <location>
        <begin position="107"/>
        <end position="129"/>
    </location>
</feature>